<dbReference type="AlphaFoldDB" id="A0A4Y2JBL7"/>
<organism evidence="1 2">
    <name type="scientific">Araneus ventricosus</name>
    <name type="common">Orbweaver spider</name>
    <name type="synonym">Epeira ventricosa</name>
    <dbReference type="NCBI Taxonomy" id="182803"/>
    <lineage>
        <taxon>Eukaryota</taxon>
        <taxon>Metazoa</taxon>
        <taxon>Ecdysozoa</taxon>
        <taxon>Arthropoda</taxon>
        <taxon>Chelicerata</taxon>
        <taxon>Arachnida</taxon>
        <taxon>Araneae</taxon>
        <taxon>Araneomorphae</taxon>
        <taxon>Entelegynae</taxon>
        <taxon>Araneoidea</taxon>
        <taxon>Araneidae</taxon>
        <taxon>Araneus</taxon>
    </lineage>
</organism>
<accession>A0A4Y2JBL7</accession>
<evidence type="ECO:0000313" key="1">
    <source>
        <dbReference type="EMBL" id="GBM87703.1"/>
    </source>
</evidence>
<dbReference type="EMBL" id="BGPR01003403">
    <property type="protein sequence ID" value="GBM87703.1"/>
    <property type="molecule type" value="Genomic_DNA"/>
</dbReference>
<proteinExistence type="predicted"/>
<gene>
    <name evidence="1" type="ORF">AVEN_57220_1</name>
</gene>
<dbReference type="Proteomes" id="UP000499080">
    <property type="component" value="Unassembled WGS sequence"/>
</dbReference>
<reference evidence="1 2" key="1">
    <citation type="journal article" date="2019" name="Sci. Rep.">
        <title>Orb-weaving spider Araneus ventricosus genome elucidates the spidroin gene catalogue.</title>
        <authorList>
            <person name="Kono N."/>
            <person name="Nakamura H."/>
            <person name="Ohtoshi R."/>
            <person name="Moran D.A.P."/>
            <person name="Shinohara A."/>
            <person name="Yoshida Y."/>
            <person name="Fujiwara M."/>
            <person name="Mori M."/>
            <person name="Tomita M."/>
            <person name="Arakawa K."/>
        </authorList>
    </citation>
    <scope>NUCLEOTIDE SEQUENCE [LARGE SCALE GENOMIC DNA]</scope>
</reference>
<evidence type="ECO:0000313" key="2">
    <source>
        <dbReference type="Proteomes" id="UP000499080"/>
    </source>
</evidence>
<protein>
    <submittedName>
        <fullName evidence="1">Uncharacterized protein</fullName>
    </submittedName>
</protein>
<comment type="caution">
    <text evidence="1">The sequence shown here is derived from an EMBL/GenBank/DDBJ whole genome shotgun (WGS) entry which is preliminary data.</text>
</comment>
<name>A0A4Y2JBL7_ARAVE</name>
<keyword evidence="2" id="KW-1185">Reference proteome</keyword>
<sequence>MRLNSPYLYNLSIPNGTQQSSTPVKHSLQKLKFNSRPTPFPCTLNESFQRDVACCALLIRSFIWSVNPDNRFCNSLIDDAKCDLISTPVVVILGYNLRTCTECCEM</sequence>